<evidence type="ECO:0000313" key="2">
    <source>
        <dbReference type="EMBL" id="MCH4565110.1"/>
    </source>
</evidence>
<feature type="signal peptide" evidence="1">
    <location>
        <begin position="1"/>
        <end position="19"/>
    </location>
</feature>
<gene>
    <name evidence="2" type="ORF">MKP05_18595</name>
</gene>
<evidence type="ECO:0008006" key="4">
    <source>
        <dbReference type="Google" id="ProtNLM"/>
    </source>
</evidence>
<evidence type="ECO:0000313" key="3">
    <source>
        <dbReference type="Proteomes" id="UP001202117"/>
    </source>
</evidence>
<accession>A0ABS9RZC6</accession>
<dbReference type="EMBL" id="JAKVPY010000029">
    <property type="protein sequence ID" value="MCH4565110.1"/>
    <property type="molecule type" value="Genomic_DNA"/>
</dbReference>
<comment type="caution">
    <text evidence="2">The sequence shown here is derived from an EMBL/GenBank/DDBJ whole genome shotgun (WGS) entry which is preliminary data.</text>
</comment>
<keyword evidence="3" id="KW-1185">Reference proteome</keyword>
<organism evidence="2 3">
    <name type="scientific">Halomonas flagellata</name>
    <dbReference type="NCBI Taxonomy" id="2920385"/>
    <lineage>
        <taxon>Bacteria</taxon>
        <taxon>Pseudomonadati</taxon>
        <taxon>Pseudomonadota</taxon>
        <taxon>Gammaproteobacteria</taxon>
        <taxon>Oceanospirillales</taxon>
        <taxon>Halomonadaceae</taxon>
        <taxon>Halomonas</taxon>
    </lineage>
</organism>
<name>A0ABS9RZC6_9GAMM</name>
<proteinExistence type="predicted"/>
<dbReference type="Proteomes" id="UP001202117">
    <property type="component" value="Unassembled WGS sequence"/>
</dbReference>
<feature type="chain" id="PRO_5046860137" description="FlgO domain-containing protein" evidence="1">
    <location>
        <begin position="20"/>
        <end position="175"/>
    </location>
</feature>
<dbReference type="RefSeq" id="WP_240569635.1">
    <property type="nucleotide sequence ID" value="NZ_JAKVPY010000029.1"/>
</dbReference>
<dbReference type="PROSITE" id="PS51257">
    <property type="entry name" value="PROKAR_LIPOPROTEIN"/>
    <property type="match status" value="1"/>
</dbReference>
<protein>
    <recommendedName>
        <fullName evidence="4">FlgO domain-containing protein</fullName>
    </recommendedName>
</protein>
<reference evidence="2 3" key="1">
    <citation type="submission" date="2022-02" db="EMBL/GenBank/DDBJ databases">
        <title>Halomonas fukangensis sp. nov., a halophilic bacterium isolated from a bulk soil of Kalidium foliatum at Fukang.</title>
        <authorList>
            <person name="Huang Y."/>
        </authorList>
    </citation>
    <scope>NUCLEOTIDE SEQUENCE [LARGE SCALE GENOMIC DNA]</scope>
    <source>
        <strain evidence="2 3">EGI 63088</strain>
    </source>
</reference>
<keyword evidence="1" id="KW-0732">Signal</keyword>
<sequence length="175" mass="19051">MKIFRLVSLLALILLQACANPSIVNVRERMVSDIPSNAIIFVPRFEGNPIFVEESTDYFVSILESSIDNRIVQGSALRQESTDIASGGNLAPVEIALTVSRERGYDVLVMGKVTSHKTMGSLNGFSTVRVYDVGTGDRIANFHRPSGLLVAHSEHQSVMAAVKRTAGDASKLFTR</sequence>
<evidence type="ECO:0000256" key="1">
    <source>
        <dbReference type="SAM" id="SignalP"/>
    </source>
</evidence>